<keyword evidence="2" id="KW-1185">Reference proteome</keyword>
<organism evidence="1 2">
    <name type="scientific">Candidula unifasciata</name>
    <dbReference type="NCBI Taxonomy" id="100452"/>
    <lineage>
        <taxon>Eukaryota</taxon>
        <taxon>Metazoa</taxon>
        <taxon>Spiralia</taxon>
        <taxon>Lophotrochozoa</taxon>
        <taxon>Mollusca</taxon>
        <taxon>Gastropoda</taxon>
        <taxon>Heterobranchia</taxon>
        <taxon>Euthyneura</taxon>
        <taxon>Panpulmonata</taxon>
        <taxon>Eupulmonata</taxon>
        <taxon>Stylommatophora</taxon>
        <taxon>Helicina</taxon>
        <taxon>Helicoidea</taxon>
        <taxon>Geomitridae</taxon>
        <taxon>Candidula</taxon>
    </lineage>
</organism>
<comment type="caution">
    <text evidence="1">The sequence shown here is derived from an EMBL/GenBank/DDBJ whole genome shotgun (WGS) entry which is preliminary data.</text>
</comment>
<reference evidence="1" key="1">
    <citation type="submission" date="2021-04" db="EMBL/GenBank/DDBJ databases">
        <authorList>
            <consortium name="Molecular Ecology Group"/>
        </authorList>
    </citation>
    <scope>NUCLEOTIDE SEQUENCE</scope>
</reference>
<protein>
    <submittedName>
        <fullName evidence="1">Uncharacterized protein</fullName>
    </submittedName>
</protein>
<dbReference type="EMBL" id="CAJHNH020003891">
    <property type="protein sequence ID" value="CAG5130208.1"/>
    <property type="molecule type" value="Genomic_DNA"/>
</dbReference>
<proteinExistence type="predicted"/>
<evidence type="ECO:0000313" key="1">
    <source>
        <dbReference type="EMBL" id="CAG5130208.1"/>
    </source>
</evidence>
<dbReference type="Proteomes" id="UP000678393">
    <property type="component" value="Unassembled WGS sequence"/>
</dbReference>
<dbReference type="AlphaFoldDB" id="A0A8S3ZQN6"/>
<accession>A0A8S3ZQN6</accession>
<evidence type="ECO:0000313" key="2">
    <source>
        <dbReference type="Proteomes" id="UP000678393"/>
    </source>
</evidence>
<sequence>MGCQVSGDFLTDIFTDAVTQVFNLIVFGVICQVTSIFGVATNIINIACFIKQGCHDPVNVHFI</sequence>
<name>A0A8S3ZQN6_9EUPU</name>
<feature type="non-terminal residue" evidence="1">
    <location>
        <position position="63"/>
    </location>
</feature>
<gene>
    <name evidence="1" type="ORF">CUNI_LOCUS15766</name>
</gene>